<accession>A0AAQ4F639</accession>
<feature type="region of interest" description="Disordered" evidence="1">
    <location>
        <begin position="86"/>
        <end position="135"/>
    </location>
</feature>
<evidence type="ECO:0000313" key="2">
    <source>
        <dbReference type="EMBL" id="KAK8782341.1"/>
    </source>
</evidence>
<organism evidence="2 3">
    <name type="scientific">Amblyomma americanum</name>
    <name type="common">Lone star tick</name>
    <dbReference type="NCBI Taxonomy" id="6943"/>
    <lineage>
        <taxon>Eukaryota</taxon>
        <taxon>Metazoa</taxon>
        <taxon>Ecdysozoa</taxon>
        <taxon>Arthropoda</taxon>
        <taxon>Chelicerata</taxon>
        <taxon>Arachnida</taxon>
        <taxon>Acari</taxon>
        <taxon>Parasitiformes</taxon>
        <taxon>Ixodida</taxon>
        <taxon>Ixodoidea</taxon>
        <taxon>Ixodidae</taxon>
        <taxon>Amblyomminae</taxon>
        <taxon>Amblyomma</taxon>
    </lineage>
</organism>
<protein>
    <submittedName>
        <fullName evidence="2">Uncharacterized protein</fullName>
    </submittedName>
</protein>
<gene>
    <name evidence="2" type="ORF">V5799_016315</name>
</gene>
<evidence type="ECO:0000256" key="1">
    <source>
        <dbReference type="SAM" id="MobiDB-lite"/>
    </source>
</evidence>
<dbReference type="EMBL" id="JARKHS020006768">
    <property type="protein sequence ID" value="KAK8782341.1"/>
    <property type="molecule type" value="Genomic_DNA"/>
</dbReference>
<dbReference type="Proteomes" id="UP001321473">
    <property type="component" value="Unassembled WGS sequence"/>
</dbReference>
<keyword evidence="3" id="KW-1185">Reference proteome</keyword>
<comment type="caution">
    <text evidence="2">The sequence shown here is derived from an EMBL/GenBank/DDBJ whole genome shotgun (WGS) entry which is preliminary data.</text>
</comment>
<feature type="compositionally biased region" description="Polar residues" evidence="1">
    <location>
        <begin position="113"/>
        <end position="129"/>
    </location>
</feature>
<evidence type="ECO:0000313" key="3">
    <source>
        <dbReference type="Proteomes" id="UP001321473"/>
    </source>
</evidence>
<name>A0AAQ4F639_AMBAM</name>
<reference evidence="2 3" key="1">
    <citation type="journal article" date="2023" name="Arcadia Sci">
        <title>De novo assembly of a long-read Amblyomma americanum tick genome.</title>
        <authorList>
            <person name="Chou S."/>
            <person name="Poskanzer K.E."/>
            <person name="Rollins M."/>
            <person name="Thuy-Boun P.S."/>
        </authorList>
    </citation>
    <scope>NUCLEOTIDE SEQUENCE [LARGE SCALE GENOMIC DNA]</scope>
    <source>
        <strain evidence="2">F_SG_1</strain>
        <tissue evidence="2">Salivary glands</tissue>
    </source>
</reference>
<feature type="compositionally biased region" description="Polar residues" evidence="1">
    <location>
        <begin position="90"/>
        <end position="105"/>
    </location>
</feature>
<proteinExistence type="predicted"/>
<dbReference type="AlphaFoldDB" id="A0AAQ4F639"/>
<sequence length="166" mass="17677">MKKCTLERPREYEDLYIFRKKSYALIRDLTACVEKAVAKCDDIQAERINTLNLVLIAASELNWFDDAVEPEPTTVATTTVVMTEATSSTGLNDESVATSAGTAESTKGWEPTTEASSADTSAEHSTTPSEAATEAVTANATGPHSGAANVNAIGTLFFLTLGLLRL</sequence>